<keyword evidence="5" id="KW-0547">Nucleotide-binding</keyword>
<evidence type="ECO:0000256" key="7">
    <source>
        <dbReference type="ARBA" id="ARBA00022840"/>
    </source>
</evidence>
<dbReference type="Gene3D" id="3.30.565.10">
    <property type="entry name" value="Histidine kinase-like ATPase, C-terminal domain"/>
    <property type="match status" value="1"/>
</dbReference>
<dbReference type="InterPro" id="IPR003594">
    <property type="entry name" value="HATPase_dom"/>
</dbReference>
<dbReference type="NCBIfam" id="TIGR00229">
    <property type="entry name" value="sensory_box"/>
    <property type="match status" value="1"/>
</dbReference>
<gene>
    <name evidence="14" type="ORF">AAV32_12225</name>
</gene>
<dbReference type="PRINTS" id="PR00344">
    <property type="entry name" value="BCTRLSENSOR"/>
</dbReference>
<dbReference type="InterPro" id="IPR000014">
    <property type="entry name" value="PAS"/>
</dbReference>
<keyword evidence="10" id="KW-0812">Transmembrane</keyword>
<evidence type="ECO:0000259" key="11">
    <source>
        <dbReference type="PROSITE" id="PS50109"/>
    </source>
</evidence>
<dbReference type="SMART" id="SM00387">
    <property type="entry name" value="HATPase_c"/>
    <property type="match status" value="1"/>
</dbReference>
<dbReference type="Gene3D" id="3.30.450.20">
    <property type="entry name" value="PAS domain"/>
    <property type="match status" value="1"/>
</dbReference>
<dbReference type="GO" id="GO:0006355">
    <property type="term" value="P:regulation of DNA-templated transcription"/>
    <property type="evidence" value="ECO:0007669"/>
    <property type="project" value="InterPro"/>
</dbReference>
<sequence length="682" mass="75336">MFPSQSGGLWRRPLDGLASAAPLVAILMISVLIGLFLWMTEKERRQELHVNLLRDTLWVEQALRFQLGTHQDNLLRLAADLAVQPQAIDKDSLSRMRHLVANHAELLQITWFDEQGEVRAAVPPHGLADAGAALDRPPRDAWSLLGVASPAWSPPRKQEGRLLSFLRLPVNREDGSTGLLEATLALDELLATQVPWWIAEHYQVSLTGLDGEPLVKKSNAVGEPTGSQQHSMSFDPPFHGIFLTLAPYRAPRNPLHMLLIAGIVGLALLTVVNLGLLALHFKRRRQAEQALRNEQLFRQAMQDSVTVGLRARALDGKLLFANPAFCRMVGWPAEEIIGMMPPMPWWRPDMLNEIQQRHLAQHSVPRAHSFETVFQRRDGVSIQVMVYEAPLIDDKGVHVGWMASILDISDRRQAEAQASRQADRLQQTGRLITMGEMASTLAHELNQPLAAIASYCASCQNLLAKGGADRQVLATLLENLAAQNRRAGLIIRRIHDFVRKREPVREQGDLARLVRDTVGFAEADARRQGVLLRCQPAPVASMPVRVDPVLIEQVLLNLIRNAIEATLENGVPDGVVDIGLEYQGDCCIVSVADHGAGVAPEMMERIFTPFATTKKAGMGMGLNICRSILEQHHGQLWFEARAGGGAVFLFSLPAWHGAERASATLAEQDAGGNSDTRDDRDE</sequence>
<dbReference type="EC" id="2.7.13.3" evidence="2"/>
<evidence type="ECO:0000256" key="8">
    <source>
        <dbReference type="ARBA" id="ARBA00023012"/>
    </source>
</evidence>
<dbReference type="SMART" id="SM00091">
    <property type="entry name" value="PAS"/>
    <property type="match status" value="1"/>
</dbReference>
<feature type="region of interest" description="Disordered" evidence="9">
    <location>
        <begin position="663"/>
        <end position="682"/>
    </location>
</feature>
<feature type="domain" description="Histidine kinase" evidence="11">
    <location>
        <begin position="440"/>
        <end position="656"/>
    </location>
</feature>
<evidence type="ECO:0000259" key="12">
    <source>
        <dbReference type="PROSITE" id="PS50112"/>
    </source>
</evidence>
<evidence type="ECO:0000256" key="5">
    <source>
        <dbReference type="ARBA" id="ARBA00022741"/>
    </source>
</evidence>
<evidence type="ECO:0000313" key="15">
    <source>
        <dbReference type="Proteomes" id="UP000078084"/>
    </source>
</evidence>
<keyword evidence="3" id="KW-0597">Phosphoprotein</keyword>
<feature type="transmembrane region" description="Helical" evidence="10">
    <location>
        <begin position="258"/>
        <end position="281"/>
    </location>
</feature>
<dbReference type="STRING" id="206506.AAV32_12225"/>
<reference evidence="14 15" key="1">
    <citation type="submission" date="2015-04" db="EMBL/GenBank/DDBJ databases">
        <title>Genome sequence of Kerstersia gyiorum CG1.</title>
        <authorList>
            <person name="Greninger A.L."/>
            <person name="Kozyreva V."/>
            <person name="Chaturvedi V."/>
        </authorList>
    </citation>
    <scope>NUCLEOTIDE SEQUENCE [LARGE SCALE GENOMIC DNA]</scope>
    <source>
        <strain evidence="14 15">CG1</strain>
    </source>
</reference>
<keyword evidence="15" id="KW-1185">Reference proteome</keyword>
<dbReference type="EMBL" id="LBNE01000008">
    <property type="protein sequence ID" value="KKO71358.1"/>
    <property type="molecule type" value="Genomic_DNA"/>
</dbReference>
<keyword evidence="4" id="KW-0808">Transferase</keyword>
<evidence type="ECO:0000259" key="13">
    <source>
        <dbReference type="PROSITE" id="PS50113"/>
    </source>
</evidence>
<evidence type="ECO:0000313" key="14">
    <source>
        <dbReference type="EMBL" id="KKO71358.1"/>
    </source>
</evidence>
<keyword evidence="8" id="KW-0902">Two-component regulatory system</keyword>
<dbReference type="InterPro" id="IPR013767">
    <property type="entry name" value="PAS_fold"/>
</dbReference>
<evidence type="ECO:0000256" key="2">
    <source>
        <dbReference type="ARBA" id="ARBA00012438"/>
    </source>
</evidence>
<keyword evidence="7" id="KW-0067">ATP-binding</keyword>
<dbReference type="Pfam" id="PF00989">
    <property type="entry name" value="PAS"/>
    <property type="match status" value="1"/>
</dbReference>
<keyword evidence="10" id="KW-0472">Membrane</keyword>
<dbReference type="InterPro" id="IPR036097">
    <property type="entry name" value="HisK_dim/P_sf"/>
</dbReference>
<comment type="catalytic activity">
    <reaction evidence="1">
        <text>ATP + protein L-histidine = ADP + protein N-phospho-L-histidine.</text>
        <dbReference type="EC" id="2.7.13.3"/>
    </reaction>
</comment>
<dbReference type="SMART" id="SM00086">
    <property type="entry name" value="PAC"/>
    <property type="match status" value="1"/>
</dbReference>
<dbReference type="InterPro" id="IPR001610">
    <property type="entry name" value="PAC"/>
</dbReference>
<dbReference type="InterPro" id="IPR000700">
    <property type="entry name" value="PAS-assoc_C"/>
</dbReference>
<dbReference type="SUPFAM" id="SSF55785">
    <property type="entry name" value="PYP-like sensor domain (PAS domain)"/>
    <property type="match status" value="1"/>
</dbReference>
<feature type="transmembrane region" description="Helical" evidence="10">
    <location>
        <begin position="20"/>
        <end position="39"/>
    </location>
</feature>
<dbReference type="Pfam" id="PF02518">
    <property type="entry name" value="HATPase_c"/>
    <property type="match status" value="1"/>
</dbReference>
<name>A0A171KR41_9BURK</name>
<dbReference type="Proteomes" id="UP000078084">
    <property type="component" value="Unassembled WGS sequence"/>
</dbReference>
<protein>
    <recommendedName>
        <fullName evidence="2">histidine kinase</fullName>
        <ecNumber evidence="2">2.7.13.3</ecNumber>
    </recommendedName>
</protein>
<dbReference type="InterPro" id="IPR005467">
    <property type="entry name" value="His_kinase_dom"/>
</dbReference>
<dbReference type="InterPro" id="IPR036890">
    <property type="entry name" value="HATPase_C_sf"/>
</dbReference>
<dbReference type="AlphaFoldDB" id="A0A171KR41"/>
<evidence type="ECO:0000256" key="10">
    <source>
        <dbReference type="SAM" id="Phobius"/>
    </source>
</evidence>
<evidence type="ECO:0000256" key="3">
    <source>
        <dbReference type="ARBA" id="ARBA00022553"/>
    </source>
</evidence>
<keyword evidence="6" id="KW-0418">Kinase</keyword>
<dbReference type="SMART" id="SM00388">
    <property type="entry name" value="HisKA"/>
    <property type="match status" value="1"/>
</dbReference>
<dbReference type="GO" id="GO:0005524">
    <property type="term" value="F:ATP binding"/>
    <property type="evidence" value="ECO:0007669"/>
    <property type="project" value="UniProtKB-KW"/>
</dbReference>
<dbReference type="PROSITE" id="PS50112">
    <property type="entry name" value="PAS"/>
    <property type="match status" value="1"/>
</dbReference>
<evidence type="ECO:0000256" key="1">
    <source>
        <dbReference type="ARBA" id="ARBA00000085"/>
    </source>
</evidence>
<accession>A0A171KR41</accession>
<dbReference type="Pfam" id="PF00512">
    <property type="entry name" value="HisKA"/>
    <property type="match status" value="1"/>
</dbReference>
<dbReference type="InterPro" id="IPR004358">
    <property type="entry name" value="Sig_transdc_His_kin-like_C"/>
</dbReference>
<dbReference type="InterPro" id="IPR003661">
    <property type="entry name" value="HisK_dim/P_dom"/>
</dbReference>
<dbReference type="SUPFAM" id="SSF47384">
    <property type="entry name" value="Homodimeric domain of signal transducing histidine kinase"/>
    <property type="match status" value="1"/>
</dbReference>
<organism evidence="14 15">
    <name type="scientific">Kerstersia gyiorum</name>
    <dbReference type="NCBI Taxonomy" id="206506"/>
    <lineage>
        <taxon>Bacteria</taxon>
        <taxon>Pseudomonadati</taxon>
        <taxon>Pseudomonadota</taxon>
        <taxon>Betaproteobacteria</taxon>
        <taxon>Burkholderiales</taxon>
        <taxon>Alcaligenaceae</taxon>
        <taxon>Kerstersia</taxon>
    </lineage>
</organism>
<dbReference type="PROSITE" id="PS50109">
    <property type="entry name" value="HIS_KIN"/>
    <property type="match status" value="1"/>
</dbReference>
<dbReference type="Gene3D" id="1.10.287.130">
    <property type="match status" value="1"/>
</dbReference>
<dbReference type="PATRIC" id="fig|206506.3.peg.2604"/>
<evidence type="ECO:0000256" key="6">
    <source>
        <dbReference type="ARBA" id="ARBA00022777"/>
    </source>
</evidence>
<dbReference type="PANTHER" id="PTHR43065">
    <property type="entry name" value="SENSOR HISTIDINE KINASE"/>
    <property type="match status" value="1"/>
</dbReference>
<dbReference type="SUPFAM" id="SSF55874">
    <property type="entry name" value="ATPase domain of HSP90 chaperone/DNA topoisomerase II/histidine kinase"/>
    <property type="match status" value="1"/>
</dbReference>
<evidence type="ECO:0000256" key="9">
    <source>
        <dbReference type="SAM" id="MobiDB-lite"/>
    </source>
</evidence>
<dbReference type="CDD" id="cd00082">
    <property type="entry name" value="HisKA"/>
    <property type="match status" value="1"/>
</dbReference>
<evidence type="ECO:0000256" key="4">
    <source>
        <dbReference type="ARBA" id="ARBA00022679"/>
    </source>
</evidence>
<dbReference type="PROSITE" id="PS50113">
    <property type="entry name" value="PAC"/>
    <property type="match status" value="1"/>
</dbReference>
<feature type="domain" description="PAS" evidence="12">
    <location>
        <begin position="293"/>
        <end position="367"/>
    </location>
</feature>
<comment type="caution">
    <text evidence="14">The sequence shown here is derived from an EMBL/GenBank/DDBJ whole genome shotgun (WGS) entry which is preliminary data.</text>
</comment>
<dbReference type="CDD" id="cd12087">
    <property type="entry name" value="TM_EGFR-like"/>
    <property type="match status" value="1"/>
</dbReference>
<feature type="domain" description="PAC" evidence="13">
    <location>
        <begin position="368"/>
        <end position="420"/>
    </location>
</feature>
<dbReference type="GO" id="GO:0000155">
    <property type="term" value="F:phosphorelay sensor kinase activity"/>
    <property type="evidence" value="ECO:0007669"/>
    <property type="project" value="InterPro"/>
</dbReference>
<dbReference type="InterPro" id="IPR035965">
    <property type="entry name" value="PAS-like_dom_sf"/>
</dbReference>
<dbReference type="PANTHER" id="PTHR43065:SF10">
    <property type="entry name" value="PEROXIDE STRESS-ACTIVATED HISTIDINE KINASE MAK3"/>
    <property type="match status" value="1"/>
</dbReference>
<proteinExistence type="predicted"/>
<dbReference type="CDD" id="cd00130">
    <property type="entry name" value="PAS"/>
    <property type="match status" value="1"/>
</dbReference>
<keyword evidence="10" id="KW-1133">Transmembrane helix</keyword>